<feature type="domain" description="C2H2-type" evidence="2">
    <location>
        <begin position="188"/>
        <end position="215"/>
    </location>
</feature>
<keyword evidence="1" id="KW-0862">Zinc</keyword>
<evidence type="ECO:0000259" key="2">
    <source>
        <dbReference type="PROSITE" id="PS50157"/>
    </source>
</evidence>
<evidence type="ECO:0000313" key="4">
    <source>
        <dbReference type="Proteomes" id="UP001558613"/>
    </source>
</evidence>
<organism evidence="3 4">
    <name type="scientific">Cirrhinus molitorella</name>
    <name type="common">mud carp</name>
    <dbReference type="NCBI Taxonomy" id="172907"/>
    <lineage>
        <taxon>Eukaryota</taxon>
        <taxon>Metazoa</taxon>
        <taxon>Chordata</taxon>
        <taxon>Craniata</taxon>
        <taxon>Vertebrata</taxon>
        <taxon>Euteleostomi</taxon>
        <taxon>Actinopterygii</taxon>
        <taxon>Neopterygii</taxon>
        <taxon>Teleostei</taxon>
        <taxon>Ostariophysi</taxon>
        <taxon>Cypriniformes</taxon>
        <taxon>Cyprinidae</taxon>
        <taxon>Labeoninae</taxon>
        <taxon>Labeonini</taxon>
        <taxon>Cirrhinus</taxon>
    </lineage>
</organism>
<comment type="caution">
    <text evidence="3">The sequence shown here is derived from an EMBL/GenBank/DDBJ whole genome shotgun (WGS) entry which is preliminary data.</text>
</comment>
<dbReference type="InterPro" id="IPR013087">
    <property type="entry name" value="Znf_C2H2_type"/>
</dbReference>
<dbReference type="EMBL" id="JAYMGO010000013">
    <property type="protein sequence ID" value="KAL1263554.1"/>
    <property type="molecule type" value="Genomic_DNA"/>
</dbReference>
<gene>
    <name evidence="3" type="ORF">QQF64_006293</name>
</gene>
<dbReference type="PANTHER" id="PTHR47027">
    <property type="entry name" value="REVERSE TRANSCRIPTASE DOMAIN-CONTAINING PROTEIN"/>
    <property type="match status" value="1"/>
</dbReference>
<keyword evidence="1" id="KW-0863">Zinc-finger</keyword>
<dbReference type="Proteomes" id="UP001558613">
    <property type="component" value="Unassembled WGS sequence"/>
</dbReference>
<proteinExistence type="predicted"/>
<accession>A0ABR3MEM6</accession>
<reference evidence="3 4" key="1">
    <citation type="submission" date="2023-09" db="EMBL/GenBank/DDBJ databases">
        <authorList>
            <person name="Wang M."/>
        </authorList>
    </citation>
    <scope>NUCLEOTIDE SEQUENCE [LARGE SCALE GENOMIC DNA]</scope>
    <source>
        <strain evidence="3">GT-2023</strain>
        <tissue evidence="3">Liver</tissue>
    </source>
</reference>
<sequence>MWDRRGISLATKLKVYQAVVLTTLMCASETWTVYRRHARQLNHFHMTCLRRLLRIWWQDKVPDTEVLLRTNLPSVYILLMKAQTRWAGHVVRMPEHRIPKQLLYGELSQGKRSCGGQKKRYKDTLKASLKSMDIDPTFWEILAQDRSTWRILINQDCQISESRRTRAQEKQALCKARVANAVTMVPTRVCPTCGRTFHARIGLISHLRTHRGQPTTR</sequence>
<evidence type="ECO:0000256" key="1">
    <source>
        <dbReference type="PROSITE-ProRule" id="PRU00042"/>
    </source>
</evidence>
<protein>
    <recommendedName>
        <fullName evidence="2">C2H2-type domain-containing protein</fullName>
    </recommendedName>
</protein>
<evidence type="ECO:0000313" key="3">
    <source>
        <dbReference type="EMBL" id="KAL1263554.1"/>
    </source>
</evidence>
<dbReference type="PROSITE" id="PS00028">
    <property type="entry name" value="ZINC_FINGER_C2H2_1"/>
    <property type="match status" value="1"/>
</dbReference>
<keyword evidence="1" id="KW-0479">Metal-binding</keyword>
<dbReference type="PROSITE" id="PS50157">
    <property type="entry name" value="ZINC_FINGER_C2H2_2"/>
    <property type="match status" value="1"/>
</dbReference>
<dbReference type="PANTHER" id="PTHR47027:SF26">
    <property type="entry name" value="REVERSE TRANSCRIPTASE DOMAIN-CONTAINING PROTEIN"/>
    <property type="match status" value="1"/>
</dbReference>
<name>A0ABR3MEM6_9TELE</name>
<keyword evidence="4" id="KW-1185">Reference proteome</keyword>